<dbReference type="RefSeq" id="WP_114027652.1">
    <property type="nucleotide sequence ID" value="NZ_QOIL01000003.1"/>
</dbReference>
<evidence type="ECO:0000259" key="1">
    <source>
        <dbReference type="Pfam" id="PF19054"/>
    </source>
</evidence>
<dbReference type="EMBL" id="QOIL01000003">
    <property type="protein sequence ID" value="RCG32037.1"/>
    <property type="molecule type" value="Genomic_DNA"/>
</dbReference>
<dbReference type="Pfam" id="PF19054">
    <property type="entry name" value="DUF5753"/>
    <property type="match status" value="1"/>
</dbReference>
<sequence>MSAKDLVAALDLYKVTDGKREALLTLARTAKQRGWWDRYDSIRADYANYISLEAEADTVKCYCSMLIHGLLQTEKYAQAVIRSALMSLLPPAEISRRVDVRMTRQEALRRQPPLKIWAVLDKAVLRRMTGGAEAMREQCRHLVEVAESPNVTIQVLPYALGAHPGTVEFSILEFPEPYDPDAVYVETMTSSLYIEDDTDVYRYTLAFDQLRAMALGPDESIEMICRVAESS</sequence>
<dbReference type="Proteomes" id="UP000253094">
    <property type="component" value="Unassembled WGS sequence"/>
</dbReference>
<feature type="domain" description="DUF5753" evidence="1">
    <location>
        <begin position="47"/>
        <end position="224"/>
    </location>
</feature>
<name>A0A367FQQ0_9ACTN</name>
<dbReference type="OrthoDB" id="5177725at2"/>
<reference evidence="2 3" key="1">
    <citation type="submission" date="2018-06" db="EMBL/GenBank/DDBJ databases">
        <title>Sphaerisporangium craniellae sp. nov., isolated from a marine sponge in the South China Sea.</title>
        <authorList>
            <person name="Li L."/>
        </authorList>
    </citation>
    <scope>NUCLEOTIDE SEQUENCE [LARGE SCALE GENOMIC DNA]</scope>
    <source>
        <strain evidence="2 3">CCTCC AA 208026</strain>
    </source>
</reference>
<gene>
    <name evidence="2" type="ORF">DQ384_05755</name>
</gene>
<organism evidence="2 3">
    <name type="scientific">Sphaerisporangium album</name>
    <dbReference type="NCBI Taxonomy" id="509200"/>
    <lineage>
        <taxon>Bacteria</taxon>
        <taxon>Bacillati</taxon>
        <taxon>Actinomycetota</taxon>
        <taxon>Actinomycetes</taxon>
        <taxon>Streptosporangiales</taxon>
        <taxon>Streptosporangiaceae</taxon>
        <taxon>Sphaerisporangium</taxon>
    </lineage>
</organism>
<dbReference type="AlphaFoldDB" id="A0A367FQQ0"/>
<evidence type="ECO:0000313" key="2">
    <source>
        <dbReference type="EMBL" id="RCG32037.1"/>
    </source>
</evidence>
<comment type="caution">
    <text evidence="2">The sequence shown here is derived from an EMBL/GenBank/DDBJ whole genome shotgun (WGS) entry which is preliminary data.</text>
</comment>
<protein>
    <submittedName>
        <fullName evidence="2">XRE family transcriptional regulator</fullName>
    </submittedName>
</protein>
<evidence type="ECO:0000313" key="3">
    <source>
        <dbReference type="Proteomes" id="UP000253094"/>
    </source>
</evidence>
<accession>A0A367FQQ0</accession>
<dbReference type="InterPro" id="IPR043917">
    <property type="entry name" value="DUF5753"/>
</dbReference>
<keyword evidence="3" id="KW-1185">Reference proteome</keyword>
<proteinExistence type="predicted"/>